<dbReference type="Gene3D" id="3.40.50.2300">
    <property type="match status" value="1"/>
</dbReference>
<dbReference type="SUPFAM" id="SSF55874">
    <property type="entry name" value="ATPase domain of HSP90 chaperone/DNA topoisomerase II/histidine kinase"/>
    <property type="match status" value="1"/>
</dbReference>
<dbReference type="InterPro" id="IPR008207">
    <property type="entry name" value="Sig_transdc_His_kin_Hpt_dom"/>
</dbReference>
<dbReference type="GO" id="GO:0006935">
    <property type="term" value="P:chemotaxis"/>
    <property type="evidence" value="ECO:0007669"/>
    <property type="project" value="InterPro"/>
</dbReference>
<dbReference type="Gene3D" id="2.30.30.40">
    <property type="entry name" value="SH3 Domains"/>
    <property type="match status" value="1"/>
</dbReference>
<proteinExistence type="predicted"/>
<protein>
    <recommendedName>
        <fullName evidence="2">histidine kinase</fullName>
        <ecNumber evidence="2">2.7.13.3</ecNumber>
    </recommendedName>
</protein>
<feature type="compositionally biased region" description="Pro residues" evidence="8">
    <location>
        <begin position="295"/>
        <end position="305"/>
    </location>
</feature>
<evidence type="ECO:0000256" key="6">
    <source>
        <dbReference type="PROSITE-ProRule" id="PRU00110"/>
    </source>
</evidence>
<feature type="modified residue" description="4-aspartylphosphate" evidence="7">
    <location>
        <position position="1032"/>
    </location>
</feature>
<feature type="domain" description="HPt" evidence="12">
    <location>
        <begin position="327"/>
        <end position="438"/>
    </location>
</feature>
<feature type="modified residue" description="Phosphohistidine" evidence="6">
    <location>
        <position position="40"/>
    </location>
</feature>
<feature type="compositionally biased region" description="Polar residues" evidence="8">
    <location>
        <begin position="477"/>
        <end position="487"/>
    </location>
</feature>
<evidence type="ECO:0000256" key="2">
    <source>
        <dbReference type="ARBA" id="ARBA00012438"/>
    </source>
</evidence>
<dbReference type="SMART" id="SM00073">
    <property type="entry name" value="HPT"/>
    <property type="match status" value="3"/>
</dbReference>
<dbReference type="InterPro" id="IPR011006">
    <property type="entry name" value="CheY-like_superfamily"/>
</dbReference>
<gene>
    <name evidence="13" type="ORF">V5E97_11725</name>
</gene>
<dbReference type="Pfam" id="PF00072">
    <property type="entry name" value="Response_reg"/>
    <property type="match status" value="1"/>
</dbReference>
<feature type="modified residue" description="Phosphohistidine" evidence="6">
    <location>
        <position position="207"/>
    </location>
</feature>
<dbReference type="PROSITE" id="PS50894">
    <property type="entry name" value="HPT"/>
    <property type="match status" value="3"/>
</dbReference>
<evidence type="ECO:0000256" key="3">
    <source>
        <dbReference type="ARBA" id="ARBA00022553"/>
    </source>
</evidence>
<dbReference type="InterPro" id="IPR003594">
    <property type="entry name" value="HATPase_dom"/>
</dbReference>
<dbReference type="SMART" id="SM00448">
    <property type="entry name" value="REC"/>
    <property type="match status" value="1"/>
</dbReference>
<evidence type="ECO:0000313" key="13">
    <source>
        <dbReference type="EMBL" id="XBH08317.1"/>
    </source>
</evidence>
<dbReference type="CDD" id="cd16916">
    <property type="entry name" value="HATPase_CheA-like"/>
    <property type="match status" value="1"/>
</dbReference>
<dbReference type="PRINTS" id="PR00344">
    <property type="entry name" value="BCTRLSENSOR"/>
</dbReference>
<dbReference type="EMBL" id="CP155447">
    <property type="protein sequence ID" value="XBH08317.1"/>
    <property type="molecule type" value="Genomic_DNA"/>
</dbReference>
<feature type="region of interest" description="Disordered" evidence="8">
    <location>
        <begin position="473"/>
        <end position="516"/>
    </location>
</feature>
<dbReference type="FunFam" id="3.30.565.10:FF:000016">
    <property type="entry name" value="Chemotaxis protein CheA, putative"/>
    <property type="match status" value="1"/>
</dbReference>
<dbReference type="InterPro" id="IPR036061">
    <property type="entry name" value="CheW-like_dom_sf"/>
</dbReference>
<dbReference type="InterPro" id="IPR005467">
    <property type="entry name" value="His_kinase_dom"/>
</dbReference>
<evidence type="ECO:0000259" key="10">
    <source>
        <dbReference type="PROSITE" id="PS50110"/>
    </source>
</evidence>
<dbReference type="PROSITE" id="PS50109">
    <property type="entry name" value="HIS_KIN"/>
    <property type="match status" value="1"/>
</dbReference>
<name>A0AAU7CRS5_9BACT</name>
<feature type="modified residue" description="Phosphohistidine" evidence="6">
    <location>
        <position position="374"/>
    </location>
</feature>
<accession>A0AAU7CRS5</accession>
<dbReference type="AlphaFoldDB" id="A0AAU7CRS5"/>
<dbReference type="Gene3D" id="1.20.120.160">
    <property type="entry name" value="HPT domain"/>
    <property type="match status" value="3"/>
</dbReference>
<dbReference type="SMART" id="SM00387">
    <property type="entry name" value="HATPase_c"/>
    <property type="match status" value="1"/>
</dbReference>
<sequence>MELFRTEADSQTAILSEGLLAVETSDGSSAVFEPLMRAAHSLKGAARIVGVNAAVRVAHAMEDCLVAAQHGKIKILPHHIDILLRAVDLLSQTALVPEDQLNEWETAHEETIAGMEADLTSILTGEAPPPPTPAPPVAEPKVAPAPLLEPLATKPKAASDDLSGFSMIELFRTEADSQTAILSEGLLAVETSDGSSAVFEPLMRAAHSLKGAARIVGVNAAVRVAHAMEDCLVAAQHGKIKILPHHIDILLRAVDLLSQTALVPEDQLNEWETAHEETIAGMEADLTSILTGEAPPTPTPAPPVAEPKVEPAPLLEPLATKPKAASDDLSGFSMIELFRTEADSQTAILSEGLLAVETSDGSSAVFEPLMRAAHSLKGAARIVGVNAAVRVAHAMEDCLVAAQHGKIKILPHHIDILLRAVDLLSQTALVPEDQLNEWETAHEETIAGMEADLNSILTGKAAAGPIAPEAPTPVVAASQTAAPSVQTSKPPAAPTKSVSSSKPKSESPVKVERTPLAAPEQAERVVRVTAESLTRLMGLAGESLVQTRQLRPFVTSLLTLKGRQTALLETIQSLEDRRESGRGLDPAVLAEVLAKAKLQANECLQGLGKKMEEFEEIARRSEDLSGRLHHEVLTSRMRPMADGVRGFPRMVRDVARQLGKSVRFEVLGETTGVDRDILDKLEAPLNHLIRNALDHAIEFPDQRLAAGKDQVGTIRMEARHRAGMLQITLTDDGQGIDPERLRLKVVERGLVGARMAEQLTEPELLEFLFLPGFSTKDAVTELSGRGVGLDVVQNMVKAVGGIVRVSSQVGKGTRFSLQLPITMSVIRALLVQIAGEPYAFPLNRIDRILRVPRSEVQILEGRQHFAMDDQPVGLVEATQVLNFPPVETANDFLSVVVASDRSHRFGVVVDEFLGERDLEVRPLDARLGRVPNINSASVLEDGWPVLLIDVEDMVRSIDNLLGGRRLNRVAEAAEQSLRRGPKRILVVDDSITVRELERQLLESRGYVVDVAVDGVDGWNTVRGGDYHLVISDVDMPRMDGIQLVQHIKSDARLKGIPVVIVSYKDREEDRMRGLDAGANCYLTKSSFHDRTFLDTVVDLVGEALE</sequence>
<dbReference type="PROSITE" id="PS50110">
    <property type="entry name" value="RESPONSE_REGULATORY"/>
    <property type="match status" value="1"/>
</dbReference>
<feature type="compositionally biased region" description="Basic and acidic residues" evidence="8">
    <location>
        <begin position="503"/>
        <end position="513"/>
    </location>
</feature>
<evidence type="ECO:0000256" key="8">
    <source>
        <dbReference type="SAM" id="MobiDB-lite"/>
    </source>
</evidence>
<dbReference type="SUPFAM" id="SSF52172">
    <property type="entry name" value="CheY-like"/>
    <property type="match status" value="1"/>
</dbReference>
<dbReference type="SUPFAM" id="SSF50341">
    <property type="entry name" value="CheW-like"/>
    <property type="match status" value="1"/>
</dbReference>
<feature type="domain" description="HPt" evidence="12">
    <location>
        <begin position="160"/>
        <end position="271"/>
    </location>
</feature>
<comment type="catalytic activity">
    <reaction evidence="1">
        <text>ATP + protein L-histidine = ADP + protein N-phospho-L-histidine.</text>
        <dbReference type="EC" id="2.7.13.3"/>
    </reaction>
</comment>
<dbReference type="CDD" id="cd00088">
    <property type="entry name" value="HPT"/>
    <property type="match status" value="3"/>
</dbReference>
<dbReference type="GO" id="GO:0000155">
    <property type="term" value="F:phosphorelay sensor kinase activity"/>
    <property type="evidence" value="ECO:0007669"/>
    <property type="project" value="UniProtKB-ARBA"/>
</dbReference>
<dbReference type="Pfam" id="PF01584">
    <property type="entry name" value="CheW"/>
    <property type="match status" value="1"/>
</dbReference>
<evidence type="ECO:0000259" key="9">
    <source>
        <dbReference type="PROSITE" id="PS50109"/>
    </source>
</evidence>
<feature type="domain" description="HPt" evidence="12">
    <location>
        <begin position="1"/>
        <end position="104"/>
    </location>
</feature>
<evidence type="ECO:0000256" key="5">
    <source>
        <dbReference type="ARBA" id="ARBA00022777"/>
    </source>
</evidence>
<feature type="domain" description="Response regulatory" evidence="10">
    <location>
        <begin position="983"/>
        <end position="1099"/>
    </location>
</feature>
<evidence type="ECO:0000256" key="7">
    <source>
        <dbReference type="PROSITE-ProRule" id="PRU00169"/>
    </source>
</evidence>
<dbReference type="InterPro" id="IPR002545">
    <property type="entry name" value="CheW-lke_dom"/>
</dbReference>
<dbReference type="InterPro" id="IPR036641">
    <property type="entry name" value="HPT_dom_sf"/>
</dbReference>
<feature type="compositionally biased region" description="Low complexity" evidence="8">
    <location>
        <begin position="488"/>
        <end position="502"/>
    </location>
</feature>
<dbReference type="Pfam" id="PF02518">
    <property type="entry name" value="HATPase_c"/>
    <property type="match status" value="1"/>
</dbReference>
<keyword evidence="5" id="KW-0418">Kinase</keyword>
<feature type="region of interest" description="Disordered" evidence="8">
    <location>
        <begin position="290"/>
        <end position="309"/>
    </location>
</feature>
<feature type="domain" description="CheW-like" evidence="11">
    <location>
        <begin position="825"/>
        <end position="959"/>
    </location>
</feature>
<keyword evidence="4" id="KW-0808">Transferase</keyword>
<dbReference type="PANTHER" id="PTHR43395">
    <property type="entry name" value="SENSOR HISTIDINE KINASE CHEA"/>
    <property type="match status" value="1"/>
</dbReference>
<dbReference type="InterPro" id="IPR001789">
    <property type="entry name" value="Sig_transdc_resp-reg_receiver"/>
</dbReference>
<evidence type="ECO:0000256" key="4">
    <source>
        <dbReference type="ARBA" id="ARBA00022679"/>
    </source>
</evidence>
<dbReference type="SUPFAM" id="SSF47226">
    <property type="entry name" value="Histidine-containing phosphotransfer domain, HPT domain"/>
    <property type="match status" value="3"/>
</dbReference>
<dbReference type="InterPro" id="IPR004358">
    <property type="entry name" value="Sig_transdc_His_kin-like_C"/>
</dbReference>
<keyword evidence="3 7" id="KW-0597">Phosphoprotein</keyword>
<dbReference type="SMART" id="SM00260">
    <property type="entry name" value="CheW"/>
    <property type="match status" value="1"/>
</dbReference>
<dbReference type="PROSITE" id="PS50851">
    <property type="entry name" value="CHEW"/>
    <property type="match status" value="1"/>
</dbReference>
<dbReference type="EC" id="2.7.13.3" evidence="2"/>
<evidence type="ECO:0000259" key="11">
    <source>
        <dbReference type="PROSITE" id="PS50851"/>
    </source>
</evidence>
<dbReference type="Gene3D" id="3.30.565.10">
    <property type="entry name" value="Histidine kinase-like ATPase, C-terminal domain"/>
    <property type="match status" value="1"/>
</dbReference>
<evidence type="ECO:0000256" key="1">
    <source>
        <dbReference type="ARBA" id="ARBA00000085"/>
    </source>
</evidence>
<reference evidence="13" key="1">
    <citation type="submission" date="2024-05" db="EMBL/GenBank/DDBJ databases">
        <title>Planctomycetes of the genus Singulisphaera possess chitinolytic capabilities.</title>
        <authorList>
            <person name="Ivanova A."/>
        </authorList>
    </citation>
    <scope>NUCLEOTIDE SEQUENCE</scope>
    <source>
        <strain evidence="13">Ch08T</strain>
    </source>
</reference>
<dbReference type="InterPro" id="IPR036890">
    <property type="entry name" value="HATPase_C_sf"/>
</dbReference>
<feature type="domain" description="Histidine kinase" evidence="9">
    <location>
        <begin position="607"/>
        <end position="823"/>
    </location>
</feature>
<evidence type="ECO:0000259" key="12">
    <source>
        <dbReference type="PROSITE" id="PS50894"/>
    </source>
</evidence>
<organism evidence="13">
    <name type="scientific">Singulisphaera sp. Ch08</name>
    <dbReference type="NCBI Taxonomy" id="3120278"/>
    <lineage>
        <taxon>Bacteria</taxon>
        <taxon>Pseudomonadati</taxon>
        <taxon>Planctomycetota</taxon>
        <taxon>Planctomycetia</taxon>
        <taxon>Isosphaerales</taxon>
        <taxon>Isosphaeraceae</taxon>
        <taxon>Singulisphaera</taxon>
    </lineage>
</organism>
<dbReference type="PANTHER" id="PTHR43395:SF1">
    <property type="entry name" value="CHEMOTAXIS PROTEIN CHEA"/>
    <property type="match status" value="1"/>
</dbReference>
<dbReference type="Pfam" id="PF01627">
    <property type="entry name" value="Hpt"/>
    <property type="match status" value="3"/>
</dbReference>
<dbReference type="InterPro" id="IPR051315">
    <property type="entry name" value="Bact_Chemotaxis_CheA"/>
</dbReference>